<evidence type="ECO:0000313" key="2">
    <source>
        <dbReference type="Proteomes" id="UP001176961"/>
    </source>
</evidence>
<organism evidence="1 2">
    <name type="scientific">Cylicocyclus nassatus</name>
    <name type="common">Nematode worm</name>
    <dbReference type="NCBI Taxonomy" id="53992"/>
    <lineage>
        <taxon>Eukaryota</taxon>
        <taxon>Metazoa</taxon>
        <taxon>Ecdysozoa</taxon>
        <taxon>Nematoda</taxon>
        <taxon>Chromadorea</taxon>
        <taxon>Rhabditida</taxon>
        <taxon>Rhabditina</taxon>
        <taxon>Rhabditomorpha</taxon>
        <taxon>Strongyloidea</taxon>
        <taxon>Strongylidae</taxon>
        <taxon>Cylicocyclus</taxon>
    </lineage>
</organism>
<reference evidence="1" key="1">
    <citation type="submission" date="2023-07" db="EMBL/GenBank/DDBJ databases">
        <authorList>
            <consortium name="CYATHOMIX"/>
        </authorList>
    </citation>
    <scope>NUCLEOTIDE SEQUENCE</scope>
    <source>
        <strain evidence="1">N/A</strain>
    </source>
</reference>
<dbReference type="EMBL" id="CATQJL010000326">
    <property type="protein sequence ID" value="CAJ0609687.1"/>
    <property type="molecule type" value="Genomic_DNA"/>
</dbReference>
<protein>
    <submittedName>
        <fullName evidence="1">Uncharacterized protein</fullName>
    </submittedName>
</protein>
<proteinExistence type="predicted"/>
<sequence>MRFSSILPLPLFRQIARVIQLRCRNNPTSHKNLRNVNKLCQHHMVDFERTTFLPCSLKLQPKAPVFVHQIQDVER</sequence>
<comment type="caution">
    <text evidence="1">The sequence shown here is derived from an EMBL/GenBank/DDBJ whole genome shotgun (WGS) entry which is preliminary data.</text>
</comment>
<accession>A0AA36HGE0</accession>
<gene>
    <name evidence="1" type="ORF">CYNAS_LOCUS21670</name>
</gene>
<evidence type="ECO:0000313" key="1">
    <source>
        <dbReference type="EMBL" id="CAJ0609687.1"/>
    </source>
</evidence>
<dbReference type="Proteomes" id="UP001176961">
    <property type="component" value="Unassembled WGS sequence"/>
</dbReference>
<name>A0AA36HGE0_CYLNA</name>
<dbReference type="AlphaFoldDB" id="A0AA36HGE0"/>
<keyword evidence="2" id="KW-1185">Reference proteome</keyword>